<dbReference type="GO" id="GO:0004803">
    <property type="term" value="F:transposase activity"/>
    <property type="evidence" value="ECO:0007669"/>
    <property type="project" value="InterPro"/>
</dbReference>
<evidence type="ECO:0000256" key="1">
    <source>
        <dbReference type="ARBA" id="ARBA00022578"/>
    </source>
</evidence>
<dbReference type="AlphaFoldDB" id="T1AUP6"/>
<keyword evidence="2" id="KW-0238">DNA-binding</keyword>
<proteinExistence type="predicted"/>
<gene>
    <name evidence="5" type="ORF">B1B_12904</name>
</gene>
<evidence type="ECO:0000313" key="5">
    <source>
        <dbReference type="EMBL" id="EQD45780.1"/>
    </source>
</evidence>
<protein>
    <submittedName>
        <fullName evidence="5">Transposase, mutator type</fullName>
    </submittedName>
</protein>
<organism evidence="5">
    <name type="scientific">mine drainage metagenome</name>
    <dbReference type="NCBI Taxonomy" id="410659"/>
    <lineage>
        <taxon>unclassified sequences</taxon>
        <taxon>metagenomes</taxon>
        <taxon>ecological metagenomes</taxon>
    </lineage>
</organism>
<comment type="caution">
    <text evidence="5">The sequence shown here is derived from an EMBL/GenBank/DDBJ whole genome shotgun (WGS) entry which is preliminary data.</text>
</comment>
<keyword evidence="1" id="KW-0815">Transposition</keyword>
<accession>T1AUP6</accession>
<evidence type="ECO:0000256" key="4">
    <source>
        <dbReference type="SAM" id="MobiDB-lite"/>
    </source>
</evidence>
<evidence type="ECO:0000256" key="2">
    <source>
        <dbReference type="ARBA" id="ARBA00023125"/>
    </source>
</evidence>
<evidence type="ECO:0000256" key="3">
    <source>
        <dbReference type="ARBA" id="ARBA00023172"/>
    </source>
</evidence>
<reference evidence="5" key="1">
    <citation type="submission" date="2013-08" db="EMBL/GenBank/DDBJ databases">
        <authorList>
            <person name="Mendez C."/>
            <person name="Richter M."/>
            <person name="Ferrer M."/>
            <person name="Sanchez J."/>
        </authorList>
    </citation>
    <scope>NUCLEOTIDE SEQUENCE</scope>
</reference>
<reference evidence="5" key="2">
    <citation type="journal article" date="2014" name="ISME J.">
        <title>Microbial stratification in low pH oxic and suboxic macroscopic growths along an acid mine drainage.</title>
        <authorList>
            <person name="Mendez-Garcia C."/>
            <person name="Mesa V."/>
            <person name="Sprenger R.R."/>
            <person name="Richter M."/>
            <person name="Diez M.S."/>
            <person name="Solano J."/>
            <person name="Bargiela R."/>
            <person name="Golyshina O.V."/>
            <person name="Manteca A."/>
            <person name="Ramos J.L."/>
            <person name="Gallego J.R."/>
            <person name="Llorente I."/>
            <person name="Martins Dos Santos V.A."/>
            <person name="Jensen O.N."/>
            <person name="Pelaez A.I."/>
            <person name="Sanchez J."/>
            <person name="Ferrer M."/>
        </authorList>
    </citation>
    <scope>NUCLEOTIDE SEQUENCE</scope>
</reference>
<name>T1AUP6_9ZZZZ</name>
<feature type="non-terminal residue" evidence="5">
    <location>
        <position position="1"/>
    </location>
</feature>
<dbReference type="Pfam" id="PF00872">
    <property type="entry name" value="Transposase_mut"/>
    <property type="match status" value="1"/>
</dbReference>
<feature type="region of interest" description="Disordered" evidence="4">
    <location>
        <begin position="87"/>
        <end position="112"/>
    </location>
</feature>
<dbReference type="EMBL" id="AUZY01008477">
    <property type="protein sequence ID" value="EQD45780.1"/>
    <property type="molecule type" value="Genomic_DNA"/>
</dbReference>
<keyword evidence="3" id="KW-0233">DNA recombination</keyword>
<dbReference type="InterPro" id="IPR001207">
    <property type="entry name" value="Transposase_mutator"/>
</dbReference>
<sequence>LLDDRQALTSYLRFPREHWQRTRHSNFIERTFGETRRRVKVIGRLPGEVSCTKLIWAVLDRASRSWRGFTNTSAGLRLLQDLRRQLLSPPPPLQKPSPSAETAALEAHDAIA</sequence>
<dbReference type="GO" id="GO:0006313">
    <property type="term" value="P:DNA transposition"/>
    <property type="evidence" value="ECO:0007669"/>
    <property type="project" value="InterPro"/>
</dbReference>
<dbReference type="GO" id="GO:0003677">
    <property type="term" value="F:DNA binding"/>
    <property type="evidence" value="ECO:0007669"/>
    <property type="project" value="UniProtKB-KW"/>
</dbReference>